<name>A0ACC2SCA3_9FUNG</name>
<organism evidence="1 2">
    <name type="scientific">Entomophthora muscae</name>
    <dbReference type="NCBI Taxonomy" id="34485"/>
    <lineage>
        <taxon>Eukaryota</taxon>
        <taxon>Fungi</taxon>
        <taxon>Fungi incertae sedis</taxon>
        <taxon>Zoopagomycota</taxon>
        <taxon>Entomophthoromycotina</taxon>
        <taxon>Entomophthoromycetes</taxon>
        <taxon>Entomophthorales</taxon>
        <taxon>Entomophthoraceae</taxon>
        <taxon>Entomophthora</taxon>
    </lineage>
</organism>
<evidence type="ECO:0000313" key="2">
    <source>
        <dbReference type="Proteomes" id="UP001165960"/>
    </source>
</evidence>
<comment type="caution">
    <text evidence="1">The sequence shown here is derived from an EMBL/GenBank/DDBJ whole genome shotgun (WGS) entry which is preliminary data.</text>
</comment>
<gene>
    <name evidence="1" type="ORF">DSO57_1037842</name>
</gene>
<accession>A0ACC2SCA3</accession>
<keyword evidence="2" id="KW-1185">Reference proteome</keyword>
<protein>
    <submittedName>
        <fullName evidence="1">Uncharacterized protein</fullName>
    </submittedName>
</protein>
<sequence>MRSLLEKKIVGVSGTLYITFGVVGLILNILLVYLGHRIPNRRLEIKYAMLLATLDGLVPSVTIVVKSTFLLSGIDLRINTVTCSMIGAMNYILIFLSLLLVMLIAVERSCSVFSEQVPAWMWFTMWIYVAFYIGLIGYAAGNGYFVLTPAKTNCTPIAHHSPLSALVLALFGASLCMFLLVTIGCYLRILRFVLHAKRENQSHTSLPDVNTNSVTTRTIVICTIYFLLIFPPAILLILLGTGIIQESLVVSLAISLMLFSISFANPALVIFAHSIIFEQFTYILT</sequence>
<dbReference type="Proteomes" id="UP001165960">
    <property type="component" value="Unassembled WGS sequence"/>
</dbReference>
<evidence type="ECO:0000313" key="1">
    <source>
        <dbReference type="EMBL" id="KAJ9059792.1"/>
    </source>
</evidence>
<proteinExistence type="predicted"/>
<reference evidence="1" key="1">
    <citation type="submission" date="2022-04" db="EMBL/GenBank/DDBJ databases">
        <title>Genome of the entomopathogenic fungus Entomophthora muscae.</title>
        <authorList>
            <person name="Elya C."/>
            <person name="Lovett B.R."/>
            <person name="Lee E."/>
            <person name="Macias A.M."/>
            <person name="Hajek A.E."/>
            <person name="De Bivort B.L."/>
            <person name="Kasson M.T."/>
            <person name="De Fine Licht H.H."/>
            <person name="Stajich J.E."/>
        </authorList>
    </citation>
    <scope>NUCLEOTIDE SEQUENCE</scope>
    <source>
        <strain evidence="1">Berkeley</strain>
    </source>
</reference>
<dbReference type="EMBL" id="QTSX02005400">
    <property type="protein sequence ID" value="KAJ9059792.1"/>
    <property type="molecule type" value="Genomic_DNA"/>
</dbReference>